<dbReference type="AlphaFoldDB" id="A0A1H8CZZ7"/>
<feature type="transmembrane region" description="Helical" evidence="2">
    <location>
        <begin position="133"/>
        <end position="158"/>
    </location>
</feature>
<evidence type="ECO:0000313" key="4">
    <source>
        <dbReference type="Proteomes" id="UP000199695"/>
    </source>
</evidence>
<dbReference type="Proteomes" id="UP000199695">
    <property type="component" value="Unassembled WGS sequence"/>
</dbReference>
<evidence type="ECO:0000313" key="3">
    <source>
        <dbReference type="EMBL" id="SEM99807.1"/>
    </source>
</evidence>
<evidence type="ECO:0000256" key="2">
    <source>
        <dbReference type="SAM" id="Phobius"/>
    </source>
</evidence>
<gene>
    <name evidence="3" type="ORF">SAMN05444955_104177</name>
</gene>
<sequence length="359" mass="38618">MSYSSLLKKHGLKIWLSNFLGNVATSIVIGVITFILVFGGLILIGATAGPLLMGLDQNMTEEEMFRVIDQSLLAPGIALSILILFVLFFILILLPTAFQTAGSIAVAVEAAAFNRSDVGTFFSKGFKYTGKMFLFFLLSSLLYLAVFVVGGIAFPFFATDNGGGIILGVLLTLAAIVLAVLLGLALMHAPVILIAEHTKVTQAISKSFYLFKKAFGRVFGSAFYAFLITAGLFVIYFIVLLIFGSVFAGFSAAGTGGEEAAAIFSLIGNLVGMALSWVVGPVFTTITSLLIIHRYFKYLRHWINPHVPGGESAPGGNHPNTDFKPSFSIKTDAEPSQHSNRSDSDETFNWDTDGPEKNQ</sequence>
<evidence type="ECO:0008006" key="5">
    <source>
        <dbReference type="Google" id="ProtNLM"/>
    </source>
</evidence>
<reference evidence="3 4" key="1">
    <citation type="submission" date="2016-10" db="EMBL/GenBank/DDBJ databases">
        <authorList>
            <person name="de Groot N.N."/>
        </authorList>
    </citation>
    <scope>NUCLEOTIDE SEQUENCE [LARGE SCALE GENOMIC DNA]</scope>
    <source>
        <strain evidence="3 4">DSM 46701</strain>
    </source>
</reference>
<feature type="transmembrane region" description="Helical" evidence="2">
    <location>
        <begin position="222"/>
        <end position="250"/>
    </location>
</feature>
<name>A0A1H8CZZ7_9BACL</name>
<keyword evidence="2" id="KW-1133">Transmembrane helix</keyword>
<keyword evidence="2" id="KW-0472">Membrane</keyword>
<keyword evidence="2" id="KW-0812">Transmembrane</keyword>
<feature type="compositionally biased region" description="Basic and acidic residues" evidence="1">
    <location>
        <begin position="331"/>
        <end position="344"/>
    </location>
</feature>
<feature type="transmembrane region" description="Helical" evidence="2">
    <location>
        <begin position="262"/>
        <end position="292"/>
    </location>
</feature>
<organism evidence="3 4">
    <name type="scientific">Lihuaxuella thermophila</name>
    <dbReference type="NCBI Taxonomy" id="1173111"/>
    <lineage>
        <taxon>Bacteria</taxon>
        <taxon>Bacillati</taxon>
        <taxon>Bacillota</taxon>
        <taxon>Bacilli</taxon>
        <taxon>Bacillales</taxon>
        <taxon>Thermoactinomycetaceae</taxon>
        <taxon>Lihuaxuella</taxon>
    </lineage>
</organism>
<feature type="transmembrane region" description="Helical" evidence="2">
    <location>
        <begin position="164"/>
        <end position="187"/>
    </location>
</feature>
<protein>
    <recommendedName>
        <fullName evidence="5">Membrane domain of glycerophosphoryl diester phosphodiesterase</fullName>
    </recommendedName>
</protein>
<feature type="transmembrane region" description="Helical" evidence="2">
    <location>
        <begin position="72"/>
        <end position="94"/>
    </location>
</feature>
<feature type="region of interest" description="Disordered" evidence="1">
    <location>
        <begin position="310"/>
        <end position="359"/>
    </location>
</feature>
<feature type="transmembrane region" description="Helical" evidence="2">
    <location>
        <begin position="20"/>
        <end position="52"/>
    </location>
</feature>
<accession>A0A1H8CZZ7</accession>
<dbReference type="RefSeq" id="WP_089966368.1">
    <property type="nucleotide sequence ID" value="NZ_FOCQ01000004.1"/>
</dbReference>
<dbReference type="OrthoDB" id="2989283at2"/>
<evidence type="ECO:0000256" key="1">
    <source>
        <dbReference type="SAM" id="MobiDB-lite"/>
    </source>
</evidence>
<dbReference type="EMBL" id="FOCQ01000004">
    <property type="protein sequence ID" value="SEM99807.1"/>
    <property type="molecule type" value="Genomic_DNA"/>
</dbReference>
<proteinExistence type="predicted"/>
<keyword evidence="4" id="KW-1185">Reference proteome</keyword>